<dbReference type="InterPro" id="IPR043504">
    <property type="entry name" value="Peptidase_S1_PA_chymotrypsin"/>
</dbReference>
<dbReference type="PROSITE" id="PS00134">
    <property type="entry name" value="TRYPSIN_HIS"/>
    <property type="match status" value="1"/>
</dbReference>
<evidence type="ECO:0000256" key="1">
    <source>
        <dbReference type="ARBA" id="ARBA00022512"/>
    </source>
</evidence>
<keyword evidence="4" id="KW-0572">Peptidoglycan-anchor</keyword>
<evidence type="ECO:0000256" key="4">
    <source>
        <dbReference type="ARBA" id="ARBA00023088"/>
    </source>
</evidence>
<evidence type="ECO:0000256" key="2">
    <source>
        <dbReference type="ARBA" id="ARBA00022525"/>
    </source>
</evidence>
<sequence>MTGAFGQAAIADDGQGDAVAPTSGPAFDAQAKSLLQEDGIQAVATDGDGNVVVLTTEAQDALAGDAKAFIDSNSNVVVRTVDAPFSAFSDKDVVGGAGYLVGTQAQPVGSCSVGFSGFNKVGDPVVISAGHCAVDETDPSVTYDFAALTRPQSDTAGGGSNPVDYTALGQLDVGQFGGPGNSAGAEGDVSSVDISVWNTAGDLTLLPEVSTWSSADIAANDLSIDTVPVTGIGDATVGATINKSGRTTGYTQGTVEAINGWANVSGHEVYGFLSNTPAAPGDSGGAMIQNGAAIGVISGGTTAGGAQVTWGANLKAAIAQVNSVAGEDYTVAVFLSTPVLTSPADGGQVYTGGAITGTATPNTTLSVQLGADTPFTVPVDANGNWTITAPTQSGTASYRVISTSGFSESAALEFDVDVIPAPLPSPVFTSPTDGQRVVTSLEKITGTGTPGATVELTGDVTDEVEVAADGTWSVDADLAYGVYSVSAIQTTDTGDASDSAPAAVSFAVVPVAPVITSPTDGASFALGSAPTTVSGTGIDGATVVVSWGTEQTLTATVANGTWSVTLPAQLAAGQYTFAATQAIDGVASDPALAAVTVVAPTGGGNNSTPAGLANTGAEVAPLAITGLALLFAAGGAMLLARRARRA</sequence>
<accession>A0A1X9LGA3</accession>
<evidence type="ECO:0000259" key="6">
    <source>
        <dbReference type="PROSITE" id="PS50847"/>
    </source>
</evidence>
<dbReference type="CDD" id="cd21112">
    <property type="entry name" value="alphaLP-like"/>
    <property type="match status" value="1"/>
</dbReference>
<keyword evidence="5" id="KW-1133">Transmembrane helix</keyword>
<dbReference type="STRING" id="1619308.B5808_02645"/>
<organism evidence="7 8">
    <name type="scientific">Cnuibacter physcomitrellae</name>
    <dbReference type="NCBI Taxonomy" id="1619308"/>
    <lineage>
        <taxon>Bacteria</taxon>
        <taxon>Bacillati</taxon>
        <taxon>Actinomycetota</taxon>
        <taxon>Actinomycetes</taxon>
        <taxon>Micrococcales</taxon>
        <taxon>Microbacteriaceae</taxon>
        <taxon>Cnuibacter</taxon>
    </lineage>
</organism>
<dbReference type="SUPFAM" id="SSF50494">
    <property type="entry name" value="Trypsin-like serine proteases"/>
    <property type="match status" value="1"/>
</dbReference>
<dbReference type="AlphaFoldDB" id="A0A1X9LGA3"/>
<dbReference type="EMBL" id="CP020715">
    <property type="protein sequence ID" value="ARJ04246.1"/>
    <property type="molecule type" value="Genomic_DNA"/>
</dbReference>
<proteinExistence type="predicted"/>
<keyword evidence="5" id="KW-0472">Membrane</keyword>
<dbReference type="GO" id="GO:0004252">
    <property type="term" value="F:serine-type endopeptidase activity"/>
    <property type="evidence" value="ECO:0007669"/>
    <property type="project" value="InterPro"/>
</dbReference>
<name>A0A1X9LGA3_9MICO</name>
<feature type="domain" description="Gram-positive cocci surface proteins LPxTG" evidence="6">
    <location>
        <begin position="612"/>
        <end position="646"/>
    </location>
</feature>
<keyword evidence="8" id="KW-1185">Reference proteome</keyword>
<dbReference type="InterPro" id="IPR009003">
    <property type="entry name" value="Peptidase_S1_PA"/>
</dbReference>
<keyword evidence="3" id="KW-0732">Signal</keyword>
<dbReference type="GO" id="GO:0006508">
    <property type="term" value="P:proteolysis"/>
    <property type="evidence" value="ECO:0007669"/>
    <property type="project" value="InterPro"/>
</dbReference>
<evidence type="ECO:0000313" key="8">
    <source>
        <dbReference type="Proteomes" id="UP000192775"/>
    </source>
</evidence>
<dbReference type="Gene3D" id="2.40.10.10">
    <property type="entry name" value="Trypsin-like serine proteases"/>
    <property type="match status" value="2"/>
</dbReference>
<dbReference type="InterPro" id="IPR018114">
    <property type="entry name" value="TRYPSIN_HIS"/>
</dbReference>
<dbReference type="Proteomes" id="UP000192775">
    <property type="component" value="Chromosome"/>
</dbReference>
<dbReference type="Gene3D" id="2.60.40.10">
    <property type="entry name" value="Immunoglobulins"/>
    <property type="match status" value="2"/>
</dbReference>
<feature type="transmembrane region" description="Helical" evidence="5">
    <location>
        <begin position="619"/>
        <end position="640"/>
    </location>
</feature>
<keyword evidence="1" id="KW-0134">Cell wall</keyword>
<protein>
    <recommendedName>
        <fullName evidence="6">Gram-positive cocci surface proteins LPxTG domain-containing protein</fullName>
    </recommendedName>
</protein>
<keyword evidence="2" id="KW-0964">Secreted</keyword>
<evidence type="ECO:0000256" key="5">
    <source>
        <dbReference type="SAM" id="Phobius"/>
    </source>
</evidence>
<dbReference type="InterPro" id="IPR019931">
    <property type="entry name" value="LPXTG_anchor"/>
</dbReference>
<keyword evidence="5" id="KW-0812">Transmembrane</keyword>
<gene>
    <name evidence="7" type="ORF">B5808_02645</name>
</gene>
<reference evidence="7 8" key="1">
    <citation type="submission" date="2017-04" db="EMBL/GenBank/DDBJ databases">
        <authorList>
            <person name="Afonso C.L."/>
            <person name="Miller P.J."/>
            <person name="Scott M.A."/>
            <person name="Spackman E."/>
            <person name="Goraichik I."/>
            <person name="Dimitrov K.M."/>
            <person name="Suarez D.L."/>
            <person name="Swayne D.E."/>
        </authorList>
    </citation>
    <scope>NUCLEOTIDE SEQUENCE [LARGE SCALE GENOMIC DNA]</scope>
    <source>
        <strain evidence="8">XA(T)</strain>
    </source>
</reference>
<dbReference type="KEGG" id="cphy:B5808_02645"/>
<dbReference type="GO" id="GO:0005975">
    <property type="term" value="P:carbohydrate metabolic process"/>
    <property type="evidence" value="ECO:0007669"/>
    <property type="project" value="UniProtKB-ARBA"/>
</dbReference>
<dbReference type="InterPro" id="IPR013783">
    <property type="entry name" value="Ig-like_fold"/>
</dbReference>
<evidence type="ECO:0000313" key="7">
    <source>
        <dbReference type="EMBL" id="ARJ04246.1"/>
    </source>
</evidence>
<evidence type="ECO:0000256" key="3">
    <source>
        <dbReference type="ARBA" id="ARBA00022729"/>
    </source>
</evidence>
<dbReference type="PROSITE" id="PS50847">
    <property type="entry name" value="GRAM_POS_ANCHORING"/>
    <property type="match status" value="1"/>
</dbReference>